<feature type="compositionally biased region" description="Pro residues" evidence="1">
    <location>
        <begin position="193"/>
        <end position="202"/>
    </location>
</feature>
<dbReference type="RefSeq" id="XP_066701660.1">
    <property type="nucleotide sequence ID" value="XM_066841798.1"/>
</dbReference>
<sequence>MNYGTTTINQKVTFDDVNQPRVFVMAPRILQLTSDGDFSSSETAGGSRFKYNRHVNRILTELRTIFPKNNELTIPTVQYSPQQKWVHDDAADKDDYGDTMFNSHRGKLLIQYQPAPKRCDEAEEPKAMWRVWFEGHDIGDRHAEWVPADHQHLMRDERSCRIKAPTGTATPTTQGPAPAPPSPTPTKAQTDLPPSPPPPPSPKTCNLHLHEYVEGPEAISIKVDYDFYDGRDKPKHSGHFTRGWNEEYLVPTADTGLAHPISVTVTNQLPRGTFDLDYPSSERQGGGGVGKNTRKRCARTQWKTWVINLKCGELEWPSRASSNLLKQDPNVLPNCQVGGWAENDWDGADKVNAHRQMDCRFAC</sequence>
<dbReference type="EMBL" id="JAQQWE010000004">
    <property type="protein sequence ID" value="KAK7956354.1"/>
    <property type="molecule type" value="Genomic_DNA"/>
</dbReference>
<gene>
    <name evidence="2" type="ORF">PG986_005576</name>
</gene>
<reference evidence="2 3" key="1">
    <citation type="submission" date="2023-01" db="EMBL/GenBank/DDBJ databases">
        <title>Analysis of 21 Apiospora genomes using comparative genomics revels a genus with tremendous synthesis potential of carbohydrate active enzymes and secondary metabolites.</title>
        <authorList>
            <person name="Sorensen T."/>
        </authorList>
    </citation>
    <scope>NUCLEOTIDE SEQUENCE [LARGE SCALE GENOMIC DNA]</scope>
    <source>
        <strain evidence="2 3">CBS 24483</strain>
    </source>
</reference>
<dbReference type="GeneID" id="92074860"/>
<feature type="region of interest" description="Disordered" evidence="1">
    <location>
        <begin position="164"/>
        <end position="203"/>
    </location>
</feature>
<comment type="caution">
    <text evidence="2">The sequence shown here is derived from an EMBL/GenBank/DDBJ whole genome shotgun (WGS) entry which is preliminary data.</text>
</comment>
<protein>
    <submittedName>
        <fullName evidence="2">Uncharacterized protein</fullName>
    </submittedName>
</protein>
<evidence type="ECO:0000313" key="2">
    <source>
        <dbReference type="EMBL" id="KAK7956354.1"/>
    </source>
</evidence>
<proteinExistence type="predicted"/>
<name>A0ABR1QIC1_9PEZI</name>
<keyword evidence="3" id="KW-1185">Reference proteome</keyword>
<evidence type="ECO:0000313" key="3">
    <source>
        <dbReference type="Proteomes" id="UP001391051"/>
    </source>
</evidence>
<evidence type="ECO:0000256" key="1">
    <source>
        <dbReference type="SAM" id="MobiDB-lite"/>
    </source>
</evidence>
<dbReference type="Proteomes" id="UP001391051">
    <property type="component" value="Unassembled WGS sequence"/>
</dbReference>
<organism evidence="2 3">
    <name type="scientific">Apiospora aurea</name>
    <dbReference type="NCBI Taxonomy" id="335848"/>
    <lineage>
        <taxon>Eukaryota</taxon>
        <taxon>Fungi</taxon>
        <taxon>Dikarya</taxon>
        <taxon>Ascomycota</taxon>
        <taxon>Pezizomycotina</taxon>
        <taxon>Sordariomycetes</taxon>
        <taxon>Xylariomycetidae</taxon>
        <taxon>Amphisphaeriales</taxon>
        <taxon>Apiosporaceae</taxon>
        <taxon>Apiospora</taxon>
    </lineage>
</organism>
<feature type="compositionally biased region" description="Low complexity" evidence="1">
    <location>
        <begin position="164"/>
        <end position="176"/>
    </location>
</feature>
<accession>A0ABR1QIC1</accession>